<evidence type="ECO:0000256" key="13">
    <source>
        <dbReference type="RuleBase" id="RU362081"/>
    </source>
</evidence>
<dbReference type="PRINTS" id="PR00941">
    <property type="entry name" value="CDATPASE"/>
</dbReference>
<keyword evidence="8 13" id="KW-0547">Nucleotide-binding</keyword>
<dbReference type="InterPro" id="IPR023214">
    <property type="entry name" value="HAD_sf"/>
</dbReference>
<reference evidence="17 18" key="1">
    <citation type="journal article" date="2020" name="Front. Microbiol.">
        <title>Single-cell genomics of novel Actinobacteria with the Wood-Ljungdahl pathway discovered in a serpentinizing system.</title>
        <authorList>
            <person name="Merino N."/>
            <person name="Kawai M."/>
            <person name="Boyd E.S."/>
            <person name="Colman D.R."/>
            <person name="McGlynn S.E."/>
            <person name="Nealson K.H."/>
            <person name="Kurokawa K."/>
            <person name="Hongoh Y."/>
        </authorList>
    </citation>
    <scope>NUCLEOTIDE SEQUENCE [LARGE SCALE GENOMIC DNA]</scope>
    <source>
        <strain evidence="15 18">S33</strain>
        <strain evidence="16 17">S44</strain>
    </source>
</reference>
<dbReference type="Pfam" id="PF00403">
    <property type="entry name" value="HMA"/>
    <property type="match status" value="1"/>
</dbReference>
<keyword evidence="12 13" id="KW-0472">Membrane</keyword>
<feature type="transmembrane region" description="Helical" evidence="13">
    <location>
        <begin position="310"/>
        <end position="329"/>
    </location>
</feature>
<dbReference type="CDD" id="cd02079">
    <property type="entry name" value="P-type_ATPase_HM"/>
    <property type="match status" value="1"/>
</dbReference>
<dbReference type="InterPro" id="IPR018303">
    <property type="entry name" value="ATPase_P-typ_P_site"/>
</dbReference>
<dbReference type="PROSITE" id="PS50846">
    <property type="entry name" value="HMA_2"/>
    <property type="match status" value="1"/>
</dbReference>
<dbReference type="InterPro" id="IPR001757">
    <property type="entry name" value="P_typ_ATPase"/>
</dbReference>
<dbReference type="GO" id="GO:0019829">
    <property type="term" value="F:ATPase-coupled monoatomic cation transmembrane transporter activity"/>
    <property type="evidence" value="ECO:0007669"/>
    <property type="project" value="InterPro"/>
</dbReference>
<dbReference type="SUPFAM" id="SSF55008">
    <property type="entry name" value="HMA, heavy metal-associated domain"/>
    <property type="match status" value="1"/>
</dbReference>
<evidence type="ECO:0000256" key="8">
    <source>
        <dbReference type="ARBA" id="ARBA00022741"/>
    </source>
</evidence>
<dbReference type="SUPFAM" id="SSF81665">
    <property type="entry name" value="Calcium ATPase, transmembrane domain M"/>
    <property type="match status" value="1"/>
</dbReference>
<feature type="transmembrane region" description="Helical" evidence="13">
    <location>
        <begin position="335"/>
        <end position="360"/>
    </location>
</feature>
<evidence type="ECO:0000256" key="11">
    <source>
        <dbReference type="ARBA" id="ARBA00022989"/>
    </source>
</evidence>
<evidence type="ECO:0000313" key="16">
    <source>
        <dbReference type="EMBL" id="GFP36665.1"/>
    </source>
</evidence>
<dbReference type="CDD" id="cd00371">
    <property type="entry name" value="HMA"/>
    <property type="match status" value="1"/>
</dbReference>
<keyword evidence="6 13" id="KW-0812">Transmembrane</keyword>
<keyword evidence="9 13" id="KW-0067">ATP-binding</keyword>
<evidence type="ECO:0000256" key="9">
    <source>
        <dbReference type="ARBA" id="ARBA00022840"/>
    </source>
</evidence>
<gene>
    <name evidence="15" type="ORF">HKBW3S33_00092</name>
    <name evidence="16" type="ORF">HKBW3S44_00346</name>
</gene>
<dbReference type="GO" id="GO:0005886">
    <property type="term" value="C:plasma membrane"/>
    <property type="evidence" value="ECO:0007669"/>
    <property type="project" value="UniProtKB-SubCell"/>
</dbReference>
<name>A0A6V8P2V2_9ACTN</name>
<dbReference type="GO" id="GO:0005524">
    <property type="term" value="F:ATP binding"/>
    <property type="evidence" value="ECO:0007669"/>
    <property type="project" value="UniProtKB-UniRule"/>
</dbReference>
<evidence type="ECO:0000313" key="15">
    <source>
        <dbReference type="EMBL" id="GFP26677.1"/>
    </source>
</evidence>
<dbReference type="Gene3D" id="3.30.70.100">
    <property type="match status" value="1"/>
</dbReference>
<proteinExistence type="inferred from homology"/>
<dbReference type="InterPro" id="IPR036412">
    <property type="entry name" value="HAD-like_sf"/>
</dbReference>
<keyword evidence="10" id="KW-1278">Translocase</keyword>
<keyword evidence="11 13" id="KW-1133">Transmembrane helix</keyword>
<dbReference type="Proteomes" id="UP000591948">
    <property type="component" value="Unassembled WGS sequence"/>
</dbReference>
<dbReference type="InterPro" id="IPR027256">
    <property type="entry name" value="P-typ_ATPase_IB"/>
</dbReference>
<evidence type="ECO:0000259" key="14">
    <source>
        <dbReference type="PROSITE" id="PS50846"/>
    </source>
</evidence>
<accession>A0A6V8P2V2</accession>
<dbReference type="Pfam" id="PF00122">
    <property type="entry name" value="E1-E2_ATPase"/>
    <property type="match status" value="1"/>
</dbReference>
<dbReference type="InterPro" id="IPR036163">
    <property type="entry name" value="HMA_dom_sf"/>
</dbReference>
<evidence type="ECO:0000256" key="3">
    <source>
        <dbReference type="ARBA" id="ARBA00022448"/>
    </source>
</evidence>
<keyword evidence="4 13" id="KW-1003">Cell membrane</keyword>
<protein>
    <submittedName>
        <fullName evidence="15">P-type Cu+ transporter</fullName>
    </submittedName>
</protein>
<evidence type="ECO:0000313" key="18">
    <source>
        <dbReference type="Proteomes" id="UP000591948"/>
    </source>
</evidence>
<dbReference type="InterPro" id="IPR059000">
    <property type="entry name" value="ATPase_P-type_domA"/>
</dbReference>
<dbReference type="Gene3D" id="2.70.150.10">
    <property type="entry name" value="Calcium-transporting ATPase, cytoplasmic transduction domain A"/>
    <property type="match status" value="1"/>
</dbReference>
<keyword evidence="3" id="KW-0813">Transport</keyword>
<dbReference type="PROSITE" id="PS01047">
    <property type="entry name" value="HMA_1"/>
    <property type="match status" value="1"/>
</dbReference>
<dbReference type="GO" id="GO:0046872">
    <property type="term" value="F:metal ion binding"/>
    <property type="evidence" value="ECO:0007669"/>
    <property type="project" value="UniProtKB-KW"/>
</dbReference>
<comment type="caution">
    <text evidence="15">The sequence shown here is derived from an EMBL/GenBank/DDBJ whole genome shotgun (WGS) entry which is preliminary data.</text>
</comment>
<evidence type="ECO:0000256" key="7">
    <source>
        <dbReference type="ARBA" id="ARBA00022723"/>
    </source>
</evidence>
<dbReference type="RefSeq" id="WP_176230985.1">
    <property type="nucleotide sequence ID" value="NZ_BLRY01000002.1"/>
</dbReference>
<evidence type="ECO:0000256" key="12">
    <source>
        <dbReference type="ARBA" id="ARBA00023136"/>
    </source>
</evidence>
<dbReference type="PANTHER" id="PTHR48085">
    <property type="entry name" value="CADMIUM/ZINC-TRANSPORTING ATPASE HMA2-RELATED"/>
    <property type="match status" value="1"/>
</dbReference>
<dbReference type="NCBIfam" id="TIGR01494">
    <property type="entry name" value="ATPase_P-type"/>
    <property type="match status" value="2"/>
</dbReference>
<dbReference type="AlphaFoldDB" id="A0A6V8P2V2"/>
<evidence type="ECO:0000256" key="2">
    <source>
        <dbReference type="ARBA" id="ARBA00006024"/>
    </source>
</evidence>
<dbReference type="InterPro" id="IPR051014">
    <property type="entry name" value="Cation_Transport_ATPase_IB"/>
</dbReference>
<keyword evidence="18" id="KW-1185">Reference proteome</keyword>
<dbReference type="FunFam" id="3.30.70.100:FF:000001">
    <property type="entry name" value="ATPase copper transporting beta"/>
    <property type="match status" value="1"/>
</dbReference>
<comment type="subcellular location">
    <subcellularLocation>
        <location evidence="1">Cell membrane</location>
        <topology evidence="1">Multi-pass membrane protein</topology>
    </subcellularLocation>
</comment>
<dbReference type="Gene3D" id="3.40.50.1000">
    <property type="entry name" value="HAD superfamily/HAD-like"/>
    <property type="match status" value="1"/>
</dbReference>
<dbReference type="InterPro" id="IPR023299">
    <property type="entry name" value="ATPase_P-typ_cyto_dom_N"/>
</dbReference>
<dbReference type="Pfam" id="PF00702">
    <property type="entry name" value="Hydrolase"/>
    <property type="match status" value="1"/>
</dbReference>
<dbReference type="SFLD" id="SFLDF00027">
    <property type="entry name" value="p-type_atpase"/>
    <property type="match status" value="1"/>
</dbReference>
<dbReference type="EMBL" id="BLSC01000014">
    <property type="protein sequence ID" value="GFP36665.1"/>
    <property type="molecule type" value="Genomic_DNA"/>
</dbReference>
<dbReference type="Proteomes" id="UP000561271">
    <property type="component" value="Unassembled WGS sequence"/>
</dbReference>
<keyword evidence="7 13" id="KW-0479">Metal-binding</keyword>
<evidence type="ECO:0000256" key="5">
    <source>
        <dbReference type="ARBA" id="ARBA00022553"/>
    </source>
</evidence>
<evidence type="ECO:0000256" key="1">
    <source>
        <dbReference type="ARBA" id="ARBA00004651"/>
    </source>
</evidence>
<dbReference type="Gene3D" id="3.40.1110.10">
    <property type="entry name" value="Calcium-transporting ATPase, cytoplasmic domain N"/>
    <property type="match status" value="2"/>
</dbReference>
<dbReference type="SUPFAM" id="SSF81653">
    <property type="entry name" value="Calcium ATPase, transduction domain A"/>
    <property type="match status" value="1"/>
</dbReference>
<dbReference type="EMBL" id="BLRY01000002">
    <property type="protein sequence ID" value="GFP26677.1"/>
    <property type="molecule type" value="Genomic_DNA"/>
</dbReference>
<evidence type="ECO:0000256" key="4">
    <source>
        <dbReference type="ARBA" id="ARBA00022475"/>
    </source>
</evidence>
<evidence type="ECO:0000256" key="6">
    <source>
        <dbReference type="ARBA" id="ARBA00022692"/>
    </source>
</evidence>
<evidence type="ECO:0000313" key="17">
    <source>
        <dbReference type="Proteomes" id="UP000561271"/>
    </source>
</evidence>
<feature type="domain" description="HMA" evidence="14">
    <location>
        <begin position="3"/>
        <end position="69"/>
    </location>
</feature>
<dbReference type="SUPFAM" id="SSF56784">
    <property type="entry name" value="HAD-like"/>
    <property type="match status" value="1"/>
</dbReference>
<dbReference type="NCBIfam" id="TIGR01525">
    <property type="entry name" value="ATPase-IB_hvy"/>
    <property type="match status" value="1"/>
</dbReference>
<dbReference type="InterPro" id="IPR023298">
    <property type="entry name" value="ATPase_P-typ_TM_dom_sf"/>
</dbReference>
<evidence type="ECO:0000256" key="10">
    <source>
        <dbReference type="ARBA" id="ARBA00022967"/>
    </source>
</evidence>
<dbReference type="InterPro" id="IPR017969">
    <property type="entry name" value="Heavy-metal-associated_CS"/>
</dbReference>
<dbReference type="InterPro" id="IPR006121">
    <property type="entry name" value="HMA_dom"/>
</dbReference>
<dbReference type="SFLD" id="SFLDS00003">
    <property type="entry name" value="Haloacid_Dehalogenase"/>
    <property type="match status" value="1"/>
</dbReference>
<feature type="transmembrane region" description="Helical" evidence="13">
    <location>
        <begin position="87"/>
        <end position="105"/>
    </location>
</feature>
<dbReference type="PRINTS" id="PR00119">
    <property type="entry name" value="CATATPASE"/>
</dbReference>
<comment type="similarity">
    <text evidence="2 13">Belongs to the cation transport ATPase (P-type) (TC 3.A.3) family. Type IB subfamily.</text>
</comment>
<organism evidence="15 18">
    <name type="scientific">Candidatus Hakubella thermalkaliphila</name>
    <dbReference type="NCBI Taxonomy" id="2754717"/>
    <lineage>
        <taxon>Bacteria</taxon>
        <taxon>Bacillati</taxon>
        <taxon>Actinomycetota</taxon>
        <taxon>Actinomycetota incertae sedis</taxon>
        <taxon>Candidatus Hakubellales</taxon>
        <taxon>Candidatus Hakubellaceae</taxon>
        <taxon>Candidatus Hakubella</taxon>
    </lineage>
</organism>
<sequence length="722" mass="76729">MSHKIKFSIKGMTCQDCANKIEKELASLNGIEEASVSFVTAQAIVKYNPEAIEVTAIKKVFTSLGYAVTETRGSVTDAFEYKYKETARVFSVGILLLSSWLIHLLTGIPPVITDSMALAAIMIGGYPIASKAIKALIKRELNVDALVAIAASAAIAIGDYTEAGLVIFILLLGEFLESVTLARTTRAIKGLASLIPDTVKLKRGDLEVDVPSSEIKVGDVVVVRSGEHIAIDGVIVKGDATIDQSLITGESIPVERSSGDDVYSGTINKVGAVEIKATKVGRDTTVARIERMITEAQGRKAPVERTVDRFAKYFVPAILILSAIVFLATGDVRRAITVLIVACPCALVLGTPTAVVAAIGAAARRGILIKGGGALEAVGRVNGVIFDKTGTLTYGAPKVVAIKEVCGHKEEDIVQLAAVAEKFSEHPLAGAILDKAGEWELIIAAPDDFKVKKGQGIEVKHNGMHIVVGNRSLLRDNNIALSAAADEYMKDRERLGETALIVAHGTDKCNDICASDTHMPDAHIKDNFCCSKEVCGVISLSDTLRESSAEAIQSLRSGRIAIIALYTGDNLRTASAIARRLGIEEVAAGLLPEDKVNKIKALMEQGNTIAMVGDGINDAPALATADIGIAMGVVGSDIAVQAANIAILNDDILSVPKVINLGRKALSVIRQNLFFALVFNTVMIALASQGFISMIAAAVFHQTSSLMVILNSMRLLRWKRRF</sequence>
<dbReference type="PANTHER" id="PTHR48085:SF5">
    <property type="entry name" value="CADMIUM_ZINC-TRANSPORTING ATPASE HMA4-RELATED"/>
    <property type="match status" value="1"/>
</dbReference>
<dbReference type="GO" id="GO:0016887">
    <property type="term" value="F:ATP hydrolysis activity"/>
    <property type="evidence" value="ECO:0007669"/>
    <property type="project" value="InterPro"/>
</dbReference>
<dbReference type="InterPro" id="IPR008250">
    <property type="entry name" value="ATPase_P-typ_transduc_dom_A_sf"/>
</dbReference>
<feature type="transmembrane region" description="Helical" evidence="13">
    <location>
        <begin position="163"/>
        <end position="182"/>
    </location>
</feature>
<dbReference type="SFLD" id="SFLDG00002">
    <property type="entry name" value="C1.7:_P-type_atpase_like"/>
    <property type="match status" value="1"/>
</dbReference>
<dbReference type="FunFam" id="2.70.150.10:FF:000002">
    <property type="entry name" value="Copper-transporting ATPase 1, putative"/>
    <property type="match status" value="1"/>
</dbReference>
<dbReference type="InterPro" id="IPR044492">
    <property type="entry name" value="P_typ_ATPase_HD_dom"/>
</dbReference>
<feature type="transmembrane region" description="Helical" evidence="13">
    <location>
        <begin position="673"/>
        <end position="692"/>
    </location>
</feature>
<dbReference type="PROSITE" id="PS00154">
    <property type="entry name" value="ATPASE_E1_E2"/>
    <property type="match status" value="1"/>
</dbReference>
<keyword evidence="5" id="KW-0597">Phosphoprotein</keyword>